<feature type="domain" description="Radical SAM core" evidence="1">
    <location>
        <begin position="244"/>
        <end position="476"/>
    </location>
</feature>
<dbReference type="InterPro" id="IPR023862">
    <property type="entry name" value="CHP03960_rSAM"/>
</dbReference>
<organism evidence="2 3">
    <name type="scientific">Pelotalea chapellei</name>
    <dbReference type="NCBI Taxonomy" id="44671"/>
    <lineage>
        <taxon>Bacteria</taxon>
        <taxon>Pseudomonadati</taxon>
        <taxon>Thermodesulfobacteriota</taxon>
        <taxon>Desulfuromonadia</taxon>
        <taxon>Geobacterales</taxon>
        <taxon>Geobacteraceae</taxon>
        <taxon>Pelotalea</taxon>
    </lineage>
</organism>
<dbReference type="PROSITE" id="PS51918">
    <property type="entry name" value="RADICAL_SAM"/>
    <property type="match status" value="1"/>
</dbReference>
<dbReference type="SFLD" id="SFLDG01082">
    <property type="entry name" value="B12-binding_domain_containing"/>
    <property type="match status" value="1"/>
</dbReference>
<dbReference type="SFLD" id="SFLDS00029">
    <property type="entry name" value="Radical_SAM"/>
    <property type="match status" value="1"/>
</dbReference>
<evidence type="ECO:0000313" key="2">
    <source>
        <dbReference type="EMBL" id="MBT1072013.1"/>
    </source>
</evidence>
<dbReference type="SUPFAM" id="SSF102114">
    <property type="entry name" value="Radical SAM enzymes"/>
    <property type="match status" value="1"/>
</dbReference>
<dbReference type="PANTHER" id="PTHR42731:SF1">
    <property type="entry name" value="RADICAL SAM DOMAIN PROTEIN"/>
    <property type="match status" value="1"/>
</dbReference>
<dbReference type="EMBL" id="JAHDYS010000007">
    <property type="protein sequence ID" value="MBT1072013.1"/>
    <property type="molecule type" value="Genomic_DNA"/>
</dbReference>
<dbReference type="InterPro" id="IPR045784">
    <property type="entry name" value="Radical_SAM_N2"/>
</dbReference>
<dbReference type="CDD" id="cd01335">
    <property type="entry name" value="Radical_SAM"/>
    <property type="match status" value="1"/>
</dbReference>
<proteinExistence type="predicted"/>
<dbReference type="Pfam" id="PF19864">
    <property type="entry name" value="Radical_SAM_N2"/>
    <property type="match status" value="1"/>
</dbReference>
<evidence type="ECO:0000313" key="3">
    <source>
        <dbReference type="Proteomes" id="UP000784128"/>
    </source>
</evidence>
<dbReference type="PANTHER" id="PTHR42731">
    <property type="entry name" value="SLL1084 PROTEIN"/>
    <property type="match status" value="1"/>
</dbReference>
<reference evidence="2 3" key="1">
    <citation type="submission" date="2021-05" db="EMBL/GenBank/DDBJ databases">
        <title>The draft genome of Geobacter chapellei DSM 13688.</title>
        <authorList>
            <person name="Xu Z."/>
            <person name="Masuda Y."/>
            <person name="Itoh H."/>
            <person name="Senoo K."/>
        </authorList>
    </citation>
    <scope>NUCLEOTIDE SEQUENCE [LARGE SCALE GENOMIC DNA]</scope>
    <source>
        <strain evidence="2 3">DSM 13688</strain>
    </source>
</reference>
<name>A0ABS5U8M2_9BACT</name>
<dbReference type="Pfam" id="PF10105">
    <property type="entry name" value="DUF2344"/>
    <property type="match status" value="1"/>
</dbReference>
<dbReference type="InterPro" id="IPR007197">
    <property type="entry name" value="rSAM"/>
</dbReference>
<sequence>MNLLAVEKPARYMGGEMGSVRKTVAELRIALAFPDVYEVGMSHLGLRVLYQILNSAEDIAAERVFAPWPDMERQMKADGDRLATLETATPLAECDLVGFTLQYELSYTNILSMLRLAAIPLLAAERNASHPLIIAGGPCAYNPEPLAPFFDAVLLGDGEEAILEVAAAVLESKRLGEDRAAQLERLAAIEGMYIPAFFVPSYNDDGTVSKIIPVKPEQARVRRRFLSNLDEAPYPTEPVVPFMKTVHDRVAVEIARGCTRGCRFCQAGYIYRPLRERSPETILSHVQKSLRATGYDEISLLSLSTGDYSCISPLISEMMSRYAHNRIAVSLPSLRVGTLTEGLIEDIKKVRKTGFTLAPEAGSERMRRVINKGITEEDLLETAFNVYQAGWRTIKLYFMIGLPGETVEDVTQIAALARQVKNQGKLSGNPGEVNVAVSTFVPKAHTPFQWEPQISTDEVLDRQYQLHTELKQRKLRFKWQDAPLSFLEGVFARGDRRLAAVLIQAVDLGCRFDGWREHFSQERWQQAFQKCGVQPEWYLRRRETSEILPWDHLDCGVTRDFLLAERENALKEAATPDCRFGRCSACGVCDFTSVTNKLSTDATISAETASEAADENAVRVRLRFSKTDAMRYLSHLELLTVFTRAVSRGEVPILFSQGFHPHPRFSFATATSVGVESTAEYMDMVVAAGMGADEIKYRLNEALPAGIAIMEAALIDVKTPALSTLIEATRYRIIFDSLWSEKLPDLCVQFMAHDSFVIQRTKKKGEVQTVDLRKEVFLLSASGSALDLVAGRGKPLEFARAISGNPELQSDDVRIQKLEVHFTAVHTI</sequence>
<comment type="caution">
    <text evidence="2">The sequence shown here is derived from an EMBL/GenBank/DDBJ whole genome shotgun (WGS) entry which is preliminary data.</text>
</comment>
<protein>
    <submittedName>
        <fullName evidence="2">TIGR03960 family B12-binding radical SAM protein</fullName>
    </submittedName>
</protein>
<dbReference type="Gene3D" id="3.80.30.20">
    <property type="entry name" value="tm_1862 like domain"/>
    <property type="match status" value="1"/>
</dbReference>
<dbReference type="InterPro" id="IPR058240">
    <property type="entry name" value="rSAM_sf"/>
</dbReference>
<dbReference type="RefSeq" id="WP_214298434.1">
    <property type="nucleotide sequence ID" value="NZ_JAHDYS010000007.1"/>
</dbReference>
<dbReference type="NCBIfam" id="TIGR03960">
    <property type="entry name" value="rSAM_fuse_unch"/>
    <property type="match status" value="1"/>
</dbReference>
<gene>
    <name evidence="2" type="ORF">KJB30_09475</name>
</gene>
<dbReference type="Proteomes" id="UP000784128">
    <property type="component" value="Unassembled WGS sequence"/>
</dbReference>
<dbReference type="NCBIfam" id="TIGR03936">
    <property type="entry name" value="sam_1_link_chp"/>
    <property type="match status" value="1"/>
</dbReference>
<dbReference type="InterPro" id="IPR023404">
    <property type="entry name" value="rSAM_horseshoe"/>
</dbReference>
<dbReference type="SMART" id="SM00729">
    <property type="entry name" value="Elp3"/>
    <property type="match status" value="1"/>
</dbReference>
<dbReference type="InterPro" id="IPR006638">
    <property type="entry name" value="Elp3/MiaA/NifB-like_rSAM"/>
</dbReference>
<keyword evidence="3" id="KW-1185">Reference proteome</keyword>
<accession>A0ABS5U8M2</accession>
<dbReference type="InterPro" id="IPR018768">
    <property type="entry name" value="DUF2344"/>
</dbReference>
<evidence type="ECO:0000259" key="1">
    <source>
        <dbReference type="PROSITE" id="PS51918"/>
    </source>
</evidence>
<dbReference type="Pfam" id="PF04055">
    <property type="entry name" value="Radical_SAM"/>
    <property type="match status" value="1"/>
</dbReference>